<dbReference type="PIRSF" id="PIRSF029745">
    <property type="entry name" value="FhaC"/>
    <property type="match status" value="1"/>
</dbReference>
<organism evidence="12 13">
    <name type="scientific">Phocoenobacter skyensis</name>
    <dbReference type="NCBI Taxonomy" id="97481"/>
    <lineage>
        <taxon>Bacteria</taxon>
        <taxon>Pseudomonadati</taxon>
        <taxon>Pseudomonadota</taxon>
        <taxon>Gammaproteobacteria</taxon>
        <taxon>Pasteurellales</taxon>
        <taxon>Pasteurellaceae</taxon>
        <taxon>Phocoenobacter</taxon>
    </lineage>
</organism>
<keyword evidence="3" id="KW-1134">Transmembrane beta strand</keyword>
<dbReference type="GO" id="GO:0008320">
    <property type="term" value="F:protein transmembrane transporter activity"/>
    <property type="evidence" value="ECO:0007669"/>
    <property type="project" value="TreeGrafter"/>
</dbReference>
<keyword evidence="6" id="KW-0472">Membrane</keyword>
<proteinExistence type="inferred from homology"/>
<protein>
    <submittedName>
        <fullName evidence="12">ShlB/FhaC/HecB family hemolysin secretion/activation protein</fullName>
    </submittedName>
</protein>
<comment type="subcellular location">
    <subcellularLocation>
        <location evidence="1">Cell outer membrane</location>
    </subcellularLocation>
</comment>
<dbReference type="Pfam" id="PF03865">
    <property type="entry name" value="ShlB"/>
    <property type="match status" value="1"/>
</dbReference>
<evidence type="ECO:0000256" key="3">
    <source>
        <dbReference type="ARBA" id="ARBA00022452"/>
    </source>
</evidence>
<comment type="similarity">
    <text evidence="2">Belongs to the TPS (TC 1.B.20) family.</text>
</comment>
<evidence type="ECO:0000256" key="6">
    <source>
        <dbReference type="ARBA" id="ARBA00023136"/>
    </source>
</evidence>
<feature type="chain" id="PRO_5042595925" evidence="8">
    <location>
        <begin position="19"/>
        <end position="595"/>
    </location>
</feature>
<dbReference type="PANTHER" id="PTHR34597">
    <property type="entry name" value="SLR1661 PROTEIN"/>
    <property type="match status" value="1"/>
</dbReference>
<keyword evidence="8" id="KW-0732">Signal</keyword>
<keyword evidence="4" id="KW-0812">Transmembrane</keyword>
<dbReference type="GO" id="GO:0098046">
    <property type="term" value="C:type V protein secretion system complex"/>
    <property type="evidence" value="ECO:0007669"/>
    <property type="project" value="TreeGrafter"/>
</dbReference>
<dbReference type="Pfam" id="PF08479">
    <property type="entry name" value="POTRA_2"/>
    <property type="match status" value="1"/>
</dbReference>
<feature type="domain" description="Haemolysin activator HlyB C-terminal" evidence="9">
    <location>
        <begin position="234"/>
        <end position="555"/>
    </location>
</feature>
<evidence type="ECO:0000259" key="11">
    <source>
        <dbReference type="Pfam" id="PF17287"/>
    </source>
</evidence>
<dbReference type="AlphaFoldDB" id="A0AAJ6P220"/>
<dbReference type="Gene3D" id="2.40.160.50">
    <property type="entry name" value="membrane protein fhac: a member of the omp85/tpsb transporter family"/>
    <property type="match status" value="1"/>
</dbReference>
<accession>A0AAJ6P220</accession>
<dbReference type="InterPro" id="IPR013686">
    <property type="entry name" value="Polypept-transport_assoc_ShlB"/>
</dbReference>
<evidence type="ECO:0000259" key="10">
    <source>
        <dbReference type="Pfam" id="PF08479"/>
    </source>
</evidence>
<evidence type="ECO:0000313" key="13">
    <source>
        <dbReference type="Proteomes" id="UP001231736"/>
    </source>
</evidence>
<feature type="domain" description="ShlB POTRA" evidence="11">
    <location>
        <begin position="178"/>
        <end position="228"/>
    </location>
</feature>
<keyword evidence="5" id="KW-0813">Transport</keyword>
<dbReference type="EMBL" id="JASAYT010000004">
    <property type="protein sequence ID" value="MDP8174259.1"/>
    <property type="molecule type" value="Genomic_DNA"/>
</dbReference>
<dbReference type="Gene3D" id="3.10.20.310">
    <property type="entry name" value="membrane protein fhac"/>
    <property type="match status" value="1"/>
</dbReference>
<evidence type="ECO:0000256" key="8">
    <source>
        <dbReference type="SAM" id="SignalP"/>
    </source>
</evidence>
<feature type="domain" description="Polypeptide-transport-associated ShlB-type" evidence="10">
    <location>
        <begin position="121"/>
        <end position="168"/>
    </location>
</feature>
<dbReference type="RefSeq" id="WP_306387319.1">
    <property type="nucleotide sequence ID" value="NZ_JASAYT010000004.1"/>
</dbReference>
<dbReference type="Pfam" id="PF17287">
    <property type="entry name" value="POTRA_3"/>
    <property type="match status" value="1"/>
</dbReference>
<reference evidence="12" key="1">
    <citation type="journal article" date="2023" name="Front. Microbiol.">
        <title>Phylogeography and host specificity of Pasteurellaceae pathogenic to sea-farmed fish in the north-east Atlantic.</title>
        <authorList>
            <person name="Gulla S."/>
            <person name="Colquhoun D.J."/>
            <person name="Olsen A.B."/>
            <person name="Spilsberg B."/>
            <person name="Lagesen K."/>
            <person name="Aakesson C.P."/>
            <person name="Strom S."/>
            <person name="Manji F."/>
            <person name="Birkbeck T.H."/>
            <person name="Nilsen H.K."/>
        </authorList>
    </citation>
    <scope>NUCLEOTIDE SEQUENCE</scope>
    <source>
        <strain evidence="12">98B1</strain>
    </source>
</reference>
<evidence type="ECO:0000256" key="4">
    <source>
        <dbReference type="ARBA" id="ARBA00022692"/>
    </source>
</evidence>
<sequence>MKVKILFLALFCSTFSLAQNLPISDNIFKQSELRQATIDRQLEKIPNKPTTLSVPRSLNISQNNHSICFPIKYIDFNVLGNKEPIAGFYSIITDGLDSQHLTYQTITPSKFGLFEQPHFVPCLSLNDINALSATIQNNIITKGWITSRLFIPNQSLADGTLEFTVMQGLLNNIIIDKDNIEKTYANRANLFTAFPNDKNKPLNLRDLEQGLDNLRRLQTVKAEIDIIPSAQQNMSDVKVLWQQQKYPIRVNFSFDDSGSKSTGKYLGTISMVWDNPLRLNDILSVSYTHNLTSGKKATDPNGKVDKGKTSSYSIGYSVPFGYWLVDMGINHYFYDQAVIGVNRNYHYTGTSNQAHLNLSKVIYRDNQHKITAQLGGWFKENKSYIDDVEIDVQHRRTAGWQANISSHSYFKLGTLISSLTYKRGTRAFNAITAPEELFNEGTAKSKIWIANIDWQMPFKVGHQQFSWHSQLQGQFNQTALTIQDNFSIGSRYNVRGFTGEQTLSAEQGWYLRNDIVWQYNDNHRVYLGLDVGKVFGDKNKNLVSDTLSGMTLGFNGQYKHYGNWHYDLFISTPLKKPTKFDTDKVVTGFNISYSF</sequence>
<evidence type="ECO:0000256" key="2">
    <source>
        <dbReference type="ARBA" id="ARBA00009055"/>
    </source>
</evidence>
<dbReference type="InterPro" id="IPR027282">
    <property type="entry name" value="TPS"/>
</dbReference>
<dbReference type="Proteomes" id="UP001231736">
    <property type="component" value="Unassembled WGS sequence"/>
</dbReference>
<dbReference type="GO" id="GO:0046819">
    <property type="term" value="P:protein secretion by the type V secretion system"/>
    <property type="evidence" value="ECO:0007669"/>
    <property type="project" value="TreeGrafter"/>
</dbReference>
<feature type="signal peptide" evidence="8">
    <location>
        <begin position="1"/>
        <end position="18"/>
    </location>
</feature>
<name>A0AAJ6P220_9PAST</name>
<dbReference type="GO" id="GO:0009279">
    <property type="term" value="C:cell outer membrane"/>
    <property type="evidence" value="ECO:0007669"/>
    <property type="project" value="UniProtKB-SubCell"/>
</dbReference>
<dbReference type="FunFam" id="2.40.160.50:FF:000009">
    <property type="entry name" value="Putative hemolysin activator protein"/>
    <property type="match status" value="1"/>
</dbReference>
<evidence type="ECO:0000256" key="1">
    <source>
        <dbReference type="ARBA" id="ARBA00004442"/>
    </source>
</evidence>
<gene>
    <name evidence="12" type="ORF">QJU97_02150</name>
</gene>
<keyword evidence="7" id="KW-0998">Cell outer membrane</keyword>
<evidence type="ECO:0000259" key="9">
    <source>
        <dbReference type="Pfam" id="PF03865"/>
    </source>
</evidence>
<comment type="caution">
    <text evidence="12">The sequence shown here is derived from an EMBL/GenBank/DDBJ whole genome shotgun (WGS) entry which is preliminary data.</text>
</comment>
<dbReference type="InterPro" id="IPR035251">
    <property type="entry name" value="ShlB_POTRA"/>
</dbReference>
<dbReference type="PANTHER" id="PTHR34597:SF3">
    <property type="entry name" value="OUTER MEMBRANE TRANSPORTER CDIB"/>
    <property type="match status" value="1"/>
</dbReference>
<dbReference type="InterPro" id="IPR005565">
    <property type="entry name" value="Hemolysn_activator_HlyB_C"/>
</dbReference>
<dbReference type="InterPro" id="IPR051544">
    <property type="entry name" value="TPS_OM_transporter"/>
</dbReference>
<evidence type="ECO:0000313" key="12">
    <source>
        <dbReference type="EMBL" id="MDP8174259.1"/>
    </source>
</evidence>
<evidence type="ECO:0000256" key="7">
    <source>
        <dbReference type="ARBA" id="ARBA00023237"/>
    </source>
</evidence>
<keyword evidence="5" id="KW-0406">Ion transport</keyword>
<dbReference type="GO" id="GO:0006811">
    <property type="term" value="P:monoatomic ion transport"/>
    <property type="evidence" value="ECO:0007669"/>
    <property type="project" value="UniProtKB-KW"/>
</dbReference>
<evidence type="ECO:0000256" key="5">
    <source>
        <dbReference type="ARBA" id="ARBA00023065"/>
    </source>
</evidence>